<name>A0A2S7TZ00_9BACT</name>
<gene>
    <name evidence="1" type="ORF">BSZ32_05275</name>
</gene>
<organism evidence="1 2">
    <name type="scientific">Rubritalea profundi</name>
    <dbReference type="NCBI Taxonomy" id="1658618"/>
    <lineage>
        <taxon>Bacteria</taxon>
        <taxon>Pseudomonadati</taxon>
        <taxon>Verrucomicrobiota</taxon>
        <taxon>Verrucomicrobiia</taxon>
        <taxon>Verrucomicrobiales</taxon>
        <taxon>Rubritaleaceae</taxon>
        <taxon>Rubritalea</taxon>
    </lineage>
</organism>
<comment type="caution">
    <text evidence="1">The sequence shown here is derived from an EMBL/GenBank/DDBJ whole genome shotgun (WGS) entry which is preliminary data.</text>
</comment>
<reference evidence="1 2" key="1">
    <citation type="submission" date="2016-12" db="EMBL/GenBank/DDBJ databases">
        <title>Study of bacterial adaptation to deep sea.</title>
        <authorList>
            <person name="Song J."/>
            <person name="Yoshizawa S."/>
            <person name="Kogure K."/>
        </authorList>
    </citation>
    <scope>NUCLEOTIDE SEQUENCE [LARGE SCALE GENOMIC DNA]</scope>
    <source>
        <strain evidence="1 2">SAORIC-165</strain>
    </source>
</reference>
<accession>A0A2S7TZ00</accession>
<sequence length="155" mass="17247">MTYHLFRQVRVTVLSVALLAIGLSDGVSAEGLSRRGIVSIDINKITDVLSSNGDSTVIPKRCVLHLPAGLENKIARKPNQKYAKFSEFYRKNQTWIFKMEITMAEARGDTLINIEKLNRATKLGKVVLAVHNGHPIAVRTPMKPANDAQIVEIRK</sequence>
<protein>
    <submittedName>
        <fullName evidence="1">Uncharacterized protein</fullName>
    </submittedName>
</protein>
<dbReference type="EMBL" id="MQWA01000001">
    <property type="protein sequence ID" value="PQJ27969.1"/>
    <property type="molecule type" value="Genomic_DNA"/>
</dbReference>
<evidence type="ECO:0000313" key="2">
    <source>
        <dbReference type="Proteomes" id="UP000239907"/>
    </source>
</evidence>
<keyword evidence="2" id="KW-1185">Reference proteome</keyword>
<dbReference type="AlphaFoldDB" id="A0A2S7TZ00"/>
<evidence type="ECO:0000313" key="1">
    <source>
        <dbReference type="EMBL" id="PQJ27969.1"/>
    </source>
</evidence>
<proteinExistence type="predicted"/>
<dbReference type="Proteomes" id="UP000239907">
    <property type="component" value="Unassembled WGS sequence"/>
</dbReference>